<evidence type="ECO:0000313" key="2">
    <source>
        <dbReference type="EMBL" id="XBH16302.1"/>
    </source>
</evidence>
<feature type="chain" id="PRO_5043649753" evidence="1">
    <location>
        <begin position="23"/>
        <end position="171"/>
    </location>
</feature>
<evidence type="ECO:0000256" key="1">
    <source>
        <dbReference type="SAM" id="SignalP"/>
    </source>
</evidence>
<feature type="signal peptide" evidence="1">
    <location>
        <begin position="1"/>
        <end position="22"/>
    </location>
</feature>
<protein>
    <submittedName>
        <fullName evidence="2">Uncharacterized protein</fullName>
    </submittedName>
</protein>
<reference evidence="2" key="1">
    <citation type="submission" date="2023-03" db="EMBL/GenBank/DDBJ databases">
        <title>Edaphobacter sp.</title>
        <authorList>
            <person name="Huber K.J."/>
            <person name="Papendorf J."/>
            <person name="Pilke C."/>
            <person name="Bunk B."/>
            <person name="Sproeer C."/>
            <person name="Pester M."/>
        </authorList>
    </citation>
    <scope>NUCLEOTIDE SEQUENCE</scope>
    <source>
        <strain evidence="2">DSM 110680</strain>
    </source>
</reference>
<dbReference type="RefSeq" id="WP_348261531.1">
    <property type="nucleotide sequence ID" value="NZ_CP121196.1"/>
</dbReference>
<sequence length="171" mass="18257">MSKPRLVGFGVAFLYLVSSVSAGYAQKLDASVLYRQDSDVNYFAVIPGYSSAATEGSPDCSLDPFAADCAGTARAGSSIAPGDVTYNVVGTTLSLLLPDGRVALVNCVNKYSAKGNYINRRSCGMPMVEHVQAEFNGKNAKLKWAVGTEGKFETENYKVVVVLDKRLIAKL</sequence>
<proteinExistence type="predicted"/>
<organism evidence="2">
    <name type="scientific">Telmatobacter sp. DSM 110680</name>
    <dbReference type="NCBI Taxonomy" id="3036704"/>
    <lineage>
        <taxon>Bacteria</taxon>
        <taxon>Pseudomonadati</taxon>
        <taxon>Acidobacteriota</taxon>
        <taxon>Terriglobia</taxon>
        <taxon>Terriglobales</taxon>
        <taxon>Acidobacteriaceae</taxon>
        <taxon>Telmatobacter</taxon>
    </lineage>
</organism>
<name>A0AAU7DG39_9BACT</name>
<dbReference type="EMBL" id="CP121196">
    <property type="protein sequence ID" value="XBH16302.1"/>
    <property type="molecule type" value="Genomic_DNA"/>
</dbReference>
<dbReference type="AlphaFoldDB" id="A0AAU7DG39"/>
<keyword evidence="1" id="KW-0732">Signal</keyword>
<gene>
    <name evidence="2" type="ORF">P8935_17220</name>
</gene>
<accession>A0AAU7DG39</accession>